<keyword evidence="2" id="KW-0805">Transcription regulation</keyword>
<evidence type="ECO:0000256" key="2">
    <source>
        <dbReference type="ARBA" id="ARBA00023015"/>
    </source>
</evidence>
<evidence type="ECO:0000256" key="4">
    <source>
        <dbReference type="ARBA" id="ARBA00023163"/>
    </source>
</evidence>
<evidence type="ECO:0000259" key="5">
    <source>
        <dbReference type="Pfam" id="PF04542"/>
    </source>
</evidence>
<dbReference type="InterPro" id="IPR007627">
    <property type="entry name" value="RNA_pol_sigma70_r2"/>
</dbReference>
<dbReference type="RefSeq" id="WP_219909232.1">
    <property type="nucleotide sequence ID" value="NZ_QAOI01000001.1"/>
</dbReference>
<protein>
    <submittedName>
        <fullName evidence="7">RNA polymerase sigma-70 factor (ECF subfamily)</fullName>
    </submittedName>
</protein>
<reference evidence="7 8" key="1">
    <citation type="submission" date="2018-04" db="EMBL/GenBank/DDBJ databases">
        <title>Active sludge and wastewater microbial communities from Klosterneuburg, Austria.</title>
        <authorList>
            <person name="Wagner M."/>
        </authorList>
    </citation>
    <scope>NUCLEOTIDE SEQUENCE [LARGE SCALE GENOMIC DNA]</scope>
    <source>
        <strain evidence="7 8">Nm49</strain>
    </source>
</reference>
<dbReference type="InterPro" id="IPR036388">
    <property type="entry name" value="WH-like_DNA-bd_sf"/>
</dbReference>
<dbReference type="Pfam" id="PF04542">
    <property type="entry name" value="Sigma70_r2"/>
    <property type="match status" value="1"/>
</dbReference>
<dbReference type="Pfam" id="PF08281">
    <property type="entry name" value="Sigma70_r4_2"/>
    <property type="match status" value="1"/>
</dbReference>
<dbReference type="NCBIfam" id="TIGR02937">
    <property type="entry name" value="sigma70-ECF"/>
    <property type="match status" value="1"/>
</dbReference>
<dbReference type="EMBL" id="QAOI01000001">
    <property type="protein sequence ID" value="PTQ78808.1"/>
    <property type="molecule type" value="Genomic_DNA"/>
</dbReference>
<feature type="domain" description="RNA polymerase sigma factor 70 region 4 type 2" evidence="6">
    <location>
        <begin position="137"/>
        <end position="188"/>
    </location>
</feature>
<proteinExistence type="inferred from homology"/>
<dbReference type="AlphaFoldDB" id="A0A2T5I4T5"/>
<keyword evidence="3" id="KW-0731">Sigma factor</keyword>
<dbReference type="InterPro" id="IPR039425">
    <property type="entry name" value="RNA_pol_sigma-70-like"/>
</dbReference>
<dbReference type="InterPro" id="IPR013324">
    <property type="entry name" value="RNA_pol_sigma_r3/r4-like"/>
</dbReference>
<accession>A0A2T5I4T5</accession>
<dbReference type="SUPFAM" id="SSF88946">
    <property type="entry name" value="Sigma2 domain of RNA polymerase sigma factors"/>
    <property type="match status" value="1"/>
</dbReference>
<dbReference type="InterPro" id="IPR013249">
    <property type="entry name" value="RNA_pol_sigma70_r4_t2"/>
</dbReference>
<dbReference type="CDD" id="cd06171">
    <property type="entry name" value="Sigma70_r4"/>
    <property type="match status" value="1"/>
</dbReference>
<comment type="caution">
    <text evidence="7">The sequence shown here is derived from an EMBL/GenBank/DDBJ whole genome shotgun (WGS) entry which is preliminary data.</text>
</comment>
<dbReference type="InterPro" id="IPR013325">
    <property type="entry name" value="RNA_pol_sigma_r2"/>
</dbReference>
<dbReference type="GO" id="GO:0003677">
    <property type="term" value="F:DNA binding"/>
    <property type="evidence" value="ECO:0007669"/>
    <property type="project" value="InterPro"/>
</dbReference>
<dbReference type="SUPFAM" id="SSF88659">
    <property type="entry name" value="Sigma3 and sigma4 domains of RNA polymerase sigma factors"/>
    <property type="match status" value="1"/>
</dbReference>
<dbReference type="InterPro" id="IPR014284">
    <property type="entry name" value="RNA_pol_sigma-70_dom"/>
</dbReference>
<evidence type="ECO:0000256" key="3">
    <source>
        <dbReference type="ARBA" id="ARBA00023082"/>
    </source>
</evidence>
<keyword evidence="4" id="KW-0804">Transcription</keyword>
<feature type="domain" description="RNA polymerase sigma-70 region 2" evidence="5">
    <location>
        <begin position="36"/>
        <end position="102"/>
    </location>
</feature>
<organism evidence="7 8">
    <name type="scientific">Nitrosomonas oligotropha</name>
    <dbReference type="NCBI Taxonomy" id="42354"/>
    <lineage>
        <taxon>Bacteria</taxon>
        <taxon>Pseudomonadati</taxon>
        <taxon>Pseudomonadota</taxon>
        <taxon>Betaproteobacteria</taxon>
        <taxon>Nitrosomonadales</taxon>
        <taxon>Nitrosomonadaceae</taxon>
        <taxon>Nitrosomonas</taxon>
    </lineage>
</organism>
<evidence type="ECO:0000313" key="8">
    <source>
        <dbReference type="Proteomes" id="UP000244128"/>
    </source>
</evidence>
<gene>
    <name evidence="7" type="ORF">C8R26_101124</name>
</gene>
<name>A0A2T5I4T5_9PROT</name>
<dbReference type="PANTHER" id="PTHR43133:SF62">
    <property type="entry name" value="RNA POLYMERASE SIGMA FACTOR SIGZ"/>
    <property type="match status" value="1"/>
</dbReference>
<evidence type="ECO:0000259" key="6">
    <source>
        <dbReference type="Pfam" id="PF08281"/>
    </source>
</evidence>
<dbReference type="Gene3D" id="1.10.1740.10">
    <property type="match status" value="1"/>
</dbReference>
<evidence type="ECO:0000313" key="7">
    <source>
        <dbReference type="EMBL" id="PTQ78808.1"/>
    </source>
</evidence>
<sequence length="202" mass="22864">MATSDINRSDCNAGDAQMHAWVTAIARHDEQALAELYEATLARVYGIALRITRNPQAAEEVSEDVYWQVWREAPRFDAQRGNVIAWLLTIARSRALDYLRKTDDAELCEEPELLLTNEPSHDGDLQDLLAAAQNNAKLNQALQQLEPVQRQLLAMAFFRGLTHEEIAVFSDMALGTVKSHIRRALKQLHDVLEDDLVKGFER</sequence>
<evidence type="ECO:0000256" key="1">
    <source>
        <dbReference type="ARBA" id="ARBA00010641"/>
    </source>
</evidence>
<dbReference type="GO" id="GO:0006352">
    <property type="term" value="P:DNA-templated transcription initiation"/>
    <property type="evidence" value="ECO:0007669"/>
    <property type="project" value="InterPro"/>
</dbReference>
<dbReference type="Proteomes" id="UP000244128">
    <property type="component" value="Unassembled WGS sequence"/>
</dbReference>
<dbReference type="PANTHER" id="PTHR43133">
    <property type="entry name" value="RNA POLYMERASE ECF-TYPE SIGMA FACTO"/>
    <property type="match status" value="1"/>
</dbReference>
<comment type="similarity">
    <text evidence="1">Belongs to the sigma-70 factor family. ECF subfamily.</text>
</comment>
<dbReference type="Gene3D" id="1.10.10.10">
    <property type="entry name" value="Winged helix-like DNA-binding domain superfamily/Winged helix DNA-binding domain"/>
    <property type="match status" value="1"/>
</dbReference>
<dbReference type="GO" id="GO:0016987">
    <property type="term" value="F:sigma factor activity"/>
    <property type="evidence" value="ECO:0007669"/>
    <property type="project" value="UniProtKB-KW"/>
</dbReference>